<dbReference type="PANTHER" id="PTHR43124">
    <property type="entry name" value="PURINE EFFLUX PUMP PBUE"/>
    <property type="match status" value="1"/>
</dbReference>
<proteinExistence type="inferred from homology"/>
<gene>
    <name evidence="10" type="ORF">SAMN05421512_104346</name>
</gene>
<evidence type="ECO:0000256" key="3">
    <source>
        <dbReference type="ARBA" id="ARBA00022448"/>
    </source>
</evidence>
<dbReference type="InterPro" id="IPR011701">
    <property type="entry name" value="MFS"/>
</dbReference>
<keyword evidence="4" id="KW-1003">Cell membrane</keyword>
<sequence>MTNSLPSAVPERRPTIALLVAVSAVNPLALNIYLPSMPTLVDIFDTTAGMVQLTLSLYLAAVAIAQIGIGPLSDRHGRRPVLMWGLGIFIIGSVVCVLADTIETMLIGRVLQAAGGCAGIVLGRAIVRDLFDRSQAASMIGYVTMGLAVAPMIGPAIGGALDENFGWGTSSYLMVFLGIIVFIWAWFELYETNHNRAPGGGGLRGLVRSYGVLARSPLFLSYALTSAFTSAVFFSFLGGAPFIAAKLMNMTPSTYGLYFMLVAAGYIVGNWTSGRFSARIGIGRMINGGNIILTLAVIAIAAAFGMGHLHPLSLFGPMFIVGVGNGMSLPNAIAGAVSVRPDLAGAASGFTGSMQIGAGAITSALVGWLLTGVLWPGTIWPLVLVMAVSCCVAVAAGVAARLLEAAE</sequence>
<comment type="similarity">
    <text evidence="2 8">Belongs to the major facilitator superfamily. Bcr/CmlA family.</text>
</comment>
<protein>
    <recommendedName>
        <fullName evidence="8">Bcr/CflA family efflux transporter</fullName>
    </recommendedName>
</protein>
<dbReference type="InterPro" id="IPR036259">
    <property type="entry name" value="MFS_trans_sf"/>
</dbReference>
<feature type="transmembrane region" description="Helical" evidence="8">
    <location>
        <begin position="81"/>
        <end position="100"/>
    </location>
</feature>
<dbReference type="GO" id="GO:1990961">
    <property type="term" value="P:xenobiotic detoxification by transmembrane export across the plasma membrane"/>
    <property type="evidence" value="ECO:0007669"/>
    <property type="project" value="InterPro"/>
</dbReference>
<keyword evidence="8" id="KW-0997">Cell inner membrane</keyword>
<dbReference type="InterPro" id="IPR004812">
    <property type="entry name" value="Efflux_drug-R_Bcr/CmlA"/>
</dbReference>
<evidence type="ECO:0000256" key="5">
    <source>
        <dbReference type="ARBA" id="ARBA00022692"/>
    </source>
</evidence>
<evidence type="ECO:0000313" key="11">
    <source>
        <dbReference type="Proteomes" id="UP000219331"/>
    </source>
</evidence>
<dbReference type="EMBL" id="OBML01000004">
    <property type="protein sequence ID" value="SOC04227.1"/>
    <property type="molecule type" value="Genomic_DNA"/>
</dbReference>
<evidence type="ECO:0000256" key="2">
    <source>
        <dbReference type="ARBA" id="ARBA00006236"/>
    </source>
</evidence>
<dbReference type="Pfam" id="PF07690">
    <property type="entry name" value="MFS_1"/>
    <property type="match status" value="1"/>
</dbReference>
<dbReference type="PRINTS" id="PR01035">
    <property type="entry name" value="TCRTETA"/>
</dbReference>
<feature type="transmembrane region" description="Helical" evidence="8">
    <location>
        <begin position="382"/>
        <end position="403"/>
    </location>
</feature>
<comment type="subcellular location">
    <subcellularLocation>
        <location evidence="8">Cell inner membrane</location>
        <topology evidence="8">Multi-pass membrane protein</topology>
    </subcellularLocation>
    <subcellularLocation>
        <location evidence="1">Cell membrane</location>
        <topology evidence="1">Multi-pass membrane protein</topology>
    </subcellularLocation>
</comment>
<feature type="transmembrane region" description="Helical" evidence="8">
    <location>
        <begin position="16"/>
        <end position="34"/>
    </location>
</feature>
<evidence type="ECO:0000256" key="6">
    <source>
        <dbReference type="ARBA" id="ARBA00022989"/>
    </source>
</evidence>
<feature type="transmembrane region" description="Helical" evidence="8">
    <location>
        <begin position="255"/>
        <end position="273"/>
    </location>
</feature>
<dbReference type="Gene3D" id="1.20.1720.10">
    <property type="entry name" value="Multidrug resistance protein D"/>
    <property type="match status" value="1"/>
</dbReference>
<evidence type="ECO:0000259" key="9">
    <source>
        <dbReference type="PROSITE" id="PS50850"/>
    </source>
</evidence>
<dbReference type="CDD" id="cd17320">
    <property type="entry name" value="MFS_MdfA_MDR_like"/>
    <property type="match status" value="1"/>
</dbReference>
<feature type="transmembrane region" description="Helical" evidence="8">
    <location>
        <begin position="285"/>
        <end position="306"/>
    </location>
</feature>
<dbReference type="GO" id="GO:0042910">
    <property type="term" value="F:xenobiotic transmembrane transporter activity"/>
    <property type="evidence" value="ECO:0007669"/>
    <property type="project" value="InterPro"/>
</dbReference>
<evidence type="ECO:0000256" key="8">
    <source>
        <dbReference type="RuleBase" id="RU365088"/>
    </source>
</evidence>
<keyword evidence="11" id="KW-1185">Reference proteome</keyword>
<dbReference type="InterPro" id="IPR020846">
    <property type="entry name" value="MFS_dom"/>
</dbReference>
<dbReference type="SUPFAM" id="SSF103473">
    <property type="entry name" value="MFS general substrate transporter"/>
    <property type="match status" value="1"/>
</dbReference>
<organism evidence="10 11">
    <name type="scientific">Stappia indica</name>
    <dbReference type="NCBI Taxonomy" id="538381"/>
    <lineage>
        <taxon>Bacteria</taxon>
        <taxon>Pseudomonadati</taxon>
        <taxon>Pseudomonadota</taxon>
        <taxon>Alphaproteobacteria</taxon>
        <taxon>Hyphomicrobiales</taxon>
        <taxon>Stappiaceae</taxon>
        <taxon>Stappia</taxon>
    </lineage>
</organism>
<dbReference type="InterPro" id="IPR050189">
    <property type="entry name" value="MFS_Efflux_Transporters"/>
</dbReference>
<dbReference type="NCBIfam" id="TIGR00710">
    <property type="entry name" value="efflux_Bcr_CflA"/>
    <property type="match status" value="1"/>
</dbReference>
<dbReference type="InterPro" id="IPR001958">
    <property type="entry name" value="Tet-R_TetA/multi-R_MdtG-like"/>
</dbReference>
<feature type="transmembrane region" description="Helical" evidence="8">
    <location>
        <begin position="218"/>
        <end position="243"/>
    </location>
</feature>
<feature type="domain" description="Major facilitator superfamily (MFS) profile" evidence="9">
    <location>
        <begin position="15"/>
        <end position="407"/>
    </location>
</feature>
<dbReference type="STRING" id="538381.GCA_001696535_00048"/>
<reference evidence="10 11" key="1">
    <citation type="submission" date="2017-08" db="EMBL/GenBank/DDBJ databases">
        <authorList>
            <person name="de Groot N.N."/>
        </authorList>
    </citation>
    <scope>NUCLEOTIDE SEQUENCE [LARGE SCALE GENOMIC DNA]</scope>
    <source>
        <strain evidence="10 11">USBA 352</strain>
    </source>
</reference>
<dbReference type="GO" id="GO:0005886">
    <property type="term" value="C:plasma membrane"/>
    <property type="evidence" value="ECO:0007669"/>
    <property type="project" value="UniProtKB-SubCell"/>
</dbReference>
<dbReference type="Proteomes" id="UP000219331">
    <property type="component" value="Unassembled WGS sequence"/>
</dbReference>
<feature type="transmembrane region" description="Helical" evidence="8">
    <location>
        <begin position="46"/>
        <end position="69"/>
    </location>
</feature>
<feature type="transmembrane region" description="Helical" evidence="8">
    <location>
        <begin position="139"/>
        <end position="161"/>
    </location>
</feature>
<dbReference type="OrthoDB" id="9800416at2"/>
<dbReference type="AlphaFoldDB" id="A0A285S9T4"/>
<evidence type="ECO:0000256" key="7">
    <source>
        <dbReference type="ARBA" id="ARBA00023136"/>
    </source>
</evidence>
<keyword evidence="5 8" id="KW-0812">Transmembrane</keyword>
<feature type="transmembrane region" description="Helical" evidence="8">
    <location>
        <begin position="167"/>
        <end position="187"/>
    </location>
</feature>
<feature type="transmembrane region" description="Helical" evidence="8">
    <location>
        <begin position="318"/>
        <end position="337"/>
    </location>
</feature>
<evidence type="ECO:0000256" key="1">
    <source>
        <dbReference type="ARBA" id="ARBA00004651"/>
    </source>
</evidence>
<accession>A0A285S9T4</accession>
<keyword evidence="7 8" id="KW-0472">Membrane</keyword>
<feature type="transmembrane region" description="Helical" evidence="8">
    <location>
        <begin position="106"/>
        <end position="127"/>
    </location>
</feature>
<feature type="transmembrane region" description="Helical" evidence="8">
    <location>
        <begin position="349"/>
        <end position="370"/>
    </location>
</feature>
<dbReference type="RefSeq" id="WP_097174692.1">
    <property type="nucleotide sequence ID" value="NZ_OBML01000004.1"/>
</dbReference>
<evidence type="ECO:0000313" key="10">
    <source>
        <dbReference type="EMBL" id="SOC04227.1"/>
    </source>
</evidence>
<dbReference type="PANTHER" id="PTHR43124:SF3">
    <property type="entry name" value="CHLORAMPHENICOL EFFLUX PUMP RV0191"/>
    <property type="match status" value="1"/>
</dbReference>
<evidence type="ECO:0000256" key="4">
    <source>
        <dbReference type="ARBA" id="ARBA00022475"/>
    </source>
</evidence>
<dbReference type="PROSITE" id="PS50850">
    <property type="entry name" value="MFS"/>
    <property type="match status" value="1"/>
</dbReference>
<name>A0A285S9T4_9HYPH</name>
<keyword evidence="6 8" id="KW-1133">Transmembrane helix</keyword>
<keyword evidence="3 8" id="KW-0813">Transport</keyword>